<dbReference type="PANTHER" id="PTHR37947:SF1">
    <property type="entry name" value="BLL2462 PROTEIN"/>
    <property type="match status" value="1"/>
</dbReference>
<dbReference type="InterPro" id="IPR029062">
    <property type="entry name" value="Class_I_gatase-like"/>
</dbReference>
<dbReference type="Proteomes" id="UP000199451">
    <property type="component" value="Unassembled WGS sequence"/>
</dbReference>
<dbReference type="STRING" id="660521.SAMN04487949_2935"/>
<dbReference type="Pfam" id="PF00092">
    <property type="entry name" value="VWA"/>
    <property type="match status" value="1"/>
</dbReference>
<feature type="transmembrane region" description="Helical" evidence="1">
    <location>
        <begin position="42"/>
        <end position="61"/>
    </location>
</feature>
<dbReference type="SMART" id="SM00327">
    <property type="entry name" value="VWA"/>
    <property type="match status" value="1"/>
</dbReference>
<dbReference type="InterPro" id="IPR036465">
    <property type="entry name" value="vWFA_dom_sf"/>
</dbReference>
<feature type="domain" description="VWFA" evidence="2">
    <location>
        <begin position="397"/>
        <end position="557"/>
    </location>
</feature>
<feature type="transmembrane region" description="Helical" evidence="1">
    <location>
        <begin position="73"/>
        <end position="95"/>
    </location>
</feature>
<dbReference type="EMBL" id="FNHL01000004">
    <property type="protein sequence ID" value="SDM94490.1"/>
    <property type="molecule type" value="Genomic_DNA"/>
</dbReference>
<keyword evidence="1" id="KW-0812">Transmembrane</keyword>
<dbReference type="RefSeq" id="WP_089698635.1">
    <property type="nucleotide sequence ID" value="NZ_FNHL01000004.1"/>
</dbReference>
<organism evidence="3 4">
    <name type="scientific">Halogranum gelatinilyticum</name>
    <dbReference type="NCBI Taxonomy" id="660521"/>
    <lineage>
        <taxon>Archaea</taxon>
        <taxon>Methanobacteriati</taxon>
        <taxon>Methanobacteriota</taxon>
        <taxon>Stenosarchaea group</taxon>
        <taxon>Halobacteria</taxon>
        <taxon>Halobacteriales</taxon>
        <taxon>Haloferacaceae</taxon>
    </lineage>
</organism>
<dbReference type="SUPFAM" id="SSF53300">
    <property type="entry name" value="vWA-like"/>
    <property type="match status" value="1"/>
</dbReference>
<dbReference type="Gene3D" id="3.40.50.410">
    <property type="entry name" value="von Willebrand factor, type A domain"/>
    <property type="match status" value="1"/>
</dbReference>
<dbReference type="OrthoDB" id="147382at2157"/>
<dbReference type="AlphaFoldDB" id="A0A1G9XCL7"/>
<name>A0A1G9XCL7_9EURY</name>
<evidence type="ECO:0000259" key="2">
    <source>
        <dbReference type="PROSITE" id="PS50234"/>
    </source>
</evidence>
<protein>
    <submittedName>
        <fullName evidence="3">von Willebrand factor type A domain-containing protein</fullName>
    </submittedName>
</protein>
<sequence>MFLQTGPLDGFLDQLLGGSLIRVFDSWSVVVDGLTLGLERPLFLVALPLALLAVWWVVYRGADGTATPKMRRLLTVSRVLVVCCLVVAAAGPYTVERAETTGEPRVTLLVDESDSMAVMPDTADRLANDIESQGVPVTRATIGQGARSPLGDGVAANLRENGTVVVVSDGHVTDGRSLADAGELATSLNATVASVDLTARDTERAVSVAGPAKTSAGVENSFLATVDGVNVGDDARLVVTVDDETILDEPVPESGRIEFSATFEETGSHRVTAQLSGGDRFAENDVFRKTVRVVEQPKVLYVSRRDYPFGRYLDNLYDVERAEAVPEDLSPYYAVVVQDVAADDLGNVDALQEFTIDGGGLLVVGGENSFENGGYQGSSVASMLPVTIGESVGGSANLVLAIDVSGSAESGMRVQKAVSLDALDQLGDENSVGVVAFNHDAYAVADLAPLSTNRETVADRIRRLQSGGGTDLAAGVLGAEEMLGDERGTIILISDGRGPVGPPTAAAQRLGGQGIRIIAVGTGNPRESTLQRIAEASGGSYFRATDTNRLRLLFGGSSRRYEGDALTVVDRNSFVTTGVELTANPPRNNDVSIRSGADYLVASSSGRPAVASWRYGLGRVVTITAYDDQGTLDGLLTAPDSLLLTKSANYVIGDPERKATDVAEAADTRVGRATTVTYRGSEPPEADGVALRQVAPDTYRATVTPTEAGYASLFGAEYAVNYRSEYAAFGQSPALTDLVRTTGGEEFQPNQAAAIADFAREQSTRVRDVERGWDWTFLVAGLFVYLIEVLGRRIRVYTGRTSSDGGLQ</sequence>
<keyword evidence="1" id="KW-1133">Transmembrane helix</keyword>
<dbReference type="SUPFAM" id="SSF52317">
    <property type="entry name" value="Class I glutamine amidotransferase-like"/>
    <property type="match status" value="1"/>
</dbReference>
<evidence type="ECO:0000256" key="1">
    <source>
        <dbReference type="SAM" id="Phobius"/>
    </source>
</evidence>
<dbReference type="InterPro" id="IPR002035">
    <property type="entry name" value="VWF_A"/>
</dbReference>
<dbReference type="Gene3D" id="3.40.50.880">
    <property type="match status" value="1"/>
</dbReference>
<reference evidence="4" key="1">
    <citation type="submission" date="2016-10" db="EMBL/GenBank/DDBJ databases">
        <authorList>
            <person name="Varghese N."/>
            <person name="Submissions S."/>
        </authorList>
    </citation>
    <scope>NUCLEOTIDE SEQUENCE [LARGE SCALE GENOMIC DNA]</scope>
    <source>
        <strain evidence="4">CGMCC 1.10119</strain>
    </source>
</reference>
<evidence type="ECO:0000313" key="3">
    <source>
        <dbReference type="EMBL" id="SDM94490.1"/>
    </source>
</evidence>
<gene>
    <name evidence="3" type="ORF">SAMN04487949_2935</name>
</gene>
<dbReference type="PANTHER" id="PTHR37947">
    <property type="entry name" value="BLL2462 PROTEIN"/>
    <property type="match status" value="1"/>
</dbReference>
<accession>A0A1G9XCL7</accession>
<dbReference type="PROSITE" id="PS50234">
    <property type="entry name" value="VWFA"/>
    <property type="match status" value="1"/>
</dbReference>
<keyword evidence="1" id="KW-0472">Membrane</keyword>
<keyword evidence="4" id="KW-1185">Reference proteome</keyword>
<proteinExistence type="predicted"/>
<evidence type="ECO:0000313" key="4">
    <source>
        <dbReference type="Proteomes" id="UP000199451"/>
    </source>
</evidence>